<proteinExistence type="predicted"/>
<sequence>MSQRKHSSSGEYREMKLFPLPYFSLDMAAEQLDVPVRFFEEAVRCALVRPCVLVDDIKPQKSFSILTGNKEILESAEAYCPSGLSQSDLSRQHSPLIRPRLSNIDDYLSSSASQLNVTYFEPYSEGEAGVEGYLMGFWQIESVDDAIRLLSSLDEIDIEVVPYIDDCWYQDRPIDKAQITILGFPVTVSAKNIVISYKDVKKILDAYQKGVPIDQRTLYGLAKKQTEVKEPVARASQKMMAVLCAVIATHPKLGPSCFDKKVNLHEILSAHFACEGISLGLFEPDPSTVRRWKQIIDFEKAILRK</sequence>
<dbReference type="RefSeq" id="WP_045568914.1">
    <property type="nucleotide sequence ID" value="NZ_CP065217.1"/>
</dbReference>
<dbReference type="Proteomes" id="UP000594435">
    <property type="component" value="Chromosome 1"/>
</dbReference>
<dbReference type="AlphaFoldDB" id="A0AAJ4ID11"/>
<dbReference type="EMBL" id="CP065217">
    <property type="protein sequence ID" value="QPL54569.1"/>
    <property type="molecule type" value="Genomic_DNA"/>
</dbReference>
<name>A0AAJ4ID11_9VIBR</name>
<reference evidence="1 2" key="1">
    <citation type="submission" date="2020-11" db="EMBL/GenBank/DDBJ databases">
        <title>Complete and Circularized Genome Assembly of a human isolate of Vibrio navarrensis biotype pommerensis with MiSeq and MinION Sequence Data.</title>
        <authorList>
            <person name="Schwartz K."/>
            <person name="Borowiak M."/>
            <person name="Deneke C."/>
            <person name="Balau V."/>
            <person name="Metelmann C."/>
            <person name="Strauch E."/>
        </authorList>
    </citation>
    <scope>NUCLEOTIDE SEQUENCE [LARGE SCALE GENOMIC DNA]</scope>
    <source>
        <strain evidence="1 2">20-VB00237</strain>
    </source>
</reference>
<evidence type="ECO:0000313" key="2">
    <source>
        <dbReference type="Proteomes" id="UP000594435"/>
    </source>
</evidence>
<evidence type="ECO:0000313" key="1">
    <source>
        <dbReference type="EMBL" id="QPL54569.1"/>
    </source>
</evidence>
<gene>
    <name evidence="1" type="ORF">I3X05_05390</name>
</gene>
<accession>A0AAJ4ID11</accession>
<protein>
    <submittedName>
        <fullName evidence="1">Uncharacterized protein</fullName>
    </submittedName>
</protein>
<organism evidence="1 2">
    <name type="scientific">Vibrio navarrensis</name>
    <dbReference type="NCBI Taxonomy" id="29495"/>
    <lineage>
        <taxon>Bacteria</taxon>
        <taxon>Pseudomonadati</taxon>
        <taxon>Pseudomonadota</taxon>
        <taxon>Gammaproteobacteria</taxon>
        <taxon>Vibrionales</taxon>
        <taxon>Vibrionaceae</taxon>
        <taxon>Vibrio</taxon>
    </lineage>
</organism>